<sequence>MPDLTATLPTFSGTDDSLNEWVTSVENMRERCSWNDMATLNAGISRLRGRAAAWHRMDSVNLKDWHTWIAATKGVRQTATVLRARQFDRHTTSMRGEITSVKPSPRDSSVRIETANSTAKDDHQASKPTRISADTCARCLQRGHRVKNCTKPDTRTEEEKAAAAKRREERAAREQRTHRIDASATIGVKVVNDLPHDAVIGTDWRERVAFDYIERYTNGTHTLDWIPKNSPPETPEMEHRKNFTPQPAHKDDKEETDVTFRVSLLFPAFSKSIVHTCSLRKKTERSDASVRKREVATPLNTSLPERRAAESQLESPSLALNDFPSVNVASQELSLMDCTITELPLLPLENGASERCITATVQADRAAQVSSLFSVSAMDKRKWRRKERDLNTRNERLKNTVHKYKQELQKLKKECYVSPFLQVVEKAKDLAASIFVEQGSEFCRGTNVVEVTVRHAVVLHNLSTRAYEHVRSTAATKLLQEQAGHTSDASFAGVGPTVQFMDTVHHWFVLVYPHKHQKNADCKQFESPGDERLIWLETRFLDYPADLKTQCLGKNFLTKERGSCDHNSFETWVH</sequence>
<reference evidence="1" key="1">
    <citation type="submission" date="2020-05" db="EMBL/GenBank/DDBJ databases">
        <title>Large-scale comparative analyses of tick genomes elucidate their genetic diversity and vector capacities.</title>
        <authorList>
            <person name="Jia N."/>
            <person name="Wang J."/>
            <person name="Shi W."/>
            <person name="Du L."/>
            <person name="Sun Y."/>
            <person name="Zhan W."/>
            <person name="Jiang J."/>
            <person name="Wang Q."/>
            <person name="Zhang B."/>
            <person name="Ji P."/>
            <person name="Sakyi L.B."/>
            <person name="Cui X."/>
            <person name="Yuan T."/>
            <person name="Jiang B."/>
            <person name="Yang W."/>
            <person name="Lam T.T.-Y."/>
            <person name="Chang Q."/>
            <person name="Ding S."/>
            <person name="Wang X."/>
            <person name="Zhu J."/>
            <person name="Ruan X."/>
            <person name="Zhao L."/>
            <person name="Wei J."/>
            <person name="Que T."/>
            <person name="Du C."/>
            <person name="Cheng J."/>
            <person name="Dai P."/>
            <person name="Han X."/>
            <person name="Huang E."/>
            <person name="Gao Y."/>
            <person name="Liu J."/>
            <person name="Shao H."/>
            <person name="Ye R."/>
            <person name="Li L."/>
            <person name="Wei W."/>
            <person name="Wang X."/>
            <person name="Wang C."/>
            <person name="Yang T."/>
            <person name="Huo Q."/>
            <person name="Li W."/>
            <person name="Guo W."/>
            <person name="Chen H."/>
            <person name="Zhou L."/>
            <person name="Ni X."/>
            <person name="Tian J."/>
            <person name="Zhou Y."/>
            <person name="Sheng Y."/>
            <person name="Liu T."/>
            <person name="Pan Y."/>
            <person name="Xia L."/>
            <person name="Li J."/>
            <person name="Zhao F."/>
            <person name="Cao W."/>
        </authorList>
    </citation>
    <scope>NUCLEOTIDE SEQUENCE</scope>
    <source>
        <strain evidence="1">Hyas-2018</strain>
    </source>
</reference>
<gene>
    <name evidence="1" type="ORF">HPB50_015122</name>
</gene>
<proteinExistence type="predicted"/>
<dbReference type="EMBL" id="CM023489">
    <property type="protein sequence ID" value="KAH6922495.1"/>
    <property type="molecule type" value="Genomic_DNA"/>
</dbReference>
<evidence type="ECO:0000313" key="2">
    <source>
        <dbReference type="Proteomes" id="UP000821845"/>
    </source>
</evidence>
<accession>A0ACB7RJA6</accession>
<keyword evidence="2" id="KW-1185">Reference proteome</keyword>
<dbReference type="Proteomes" id="UP000821845">
    <property type="component" value="Chromosome 9"/>
</dbReference>
<organism evidence="1 2">
    <name type="scientific">Hyalomma asiaticum</name>
    <name type="common">Tick</name>
    <dbReference type="NCBI Taxonomy" id="266040"/>
    <lineage>
        <taxon>Eukaryota</taxon>
        <taxon>Metazoa</taxon>
        <taxon>Ecdysozoa</taxon>
        <taxon>Arthropoda</taxon>
        <taxon>Chelicerata</taxon>
        <taxon>Arachnida</taxon>
        <taxon>Acari</taxon>
        <taxon>Parasitiformes</taxon>
        <taxon>Ixodida</taxon>
        <taxon>Ixodoidea</taxon>
        <taxon>Ixodidae</taxon>
        <taxon>Hyalomminae</taxon>
        <taxon>Hyalomma</taxon>
    </lineage>
</organism>
<protein>
    <submittedName>
        <fullName evidence="1">Uncharacterized protein</fullName>
    </submittedName>
</protein>
<name>A0ACB7RJA6_HYAAI</name>
<comment type="caution">
    <text evidence="1">The sequence shown here is derived from an EMBL/GenBank/DDBJ whole genome shotgun (WGS) entry which is preliminary data.</text>
</comment>
<evidence type="ECO:0000313" key="1">
    <source>
        <dbReference type="EMBL" id="KAH6922495.1"/>
    </source>
</evidence>